<organismHost>
    <name type="scientific">Acanthamoeba polyphaga</name>
    <name type="common">Amoeba</name>
    <dbReference type="NCBI Taxonomy" id="5757"/>
</organismHost>
<protein>
    <submittedName>
        <fullName evidence="1">Uncharacterized protein</fullName>
    </submittedName>
</protein>
<sequence length="73" mass="7993">MENQIIVDEIGQCDPPNNKPITRSPKIDTHYGIANSISSIIRSPPSNIWYTNDRGAIGISVASTRISNTNPKN</sequence>
<proteinExistence type="predicted"/>
<evidence type="ECO:0000313" key="1">
    <source>
        <dbReference type="EMBL" id="AKI78778.1"/>
    </source>
</evidence>
<organism evidence="1 2">
    <name type="scientific">Acanthamoeba polyphaga mimivirus</name>
    <name type="common">APMV</name>
    <dbReference type="NCBI Taxonomy" id="212035"/>
    <lineage>
        <taxon>Viruses</taxon>
        <taxon>Varidnaviria</taxon>
        <taxon>Bamfordvirae</taxon>
        <taxon>Nucleocytoviricota</taxon>
        <taxon>Megaviricetes</taxon>
        <taxon>Imitervirales</taxon>
        <taxon>Mimiviridae</taxon>
        <taxon>Megamimivirinae</taxon>
        <taxon>Mimivirus</taxon>
        <taxon>Mimivirus bradfordmassiliense</taxon>
    </lineage>
</organism>
<dbReference type="Proteomes" id="UP000241474">
    <property type="component" value="Segment"/>
</dbReference>
<evidence type="ECO:0000313" key="2">
    <source>
        <dbReference type="Proteomes" id="UP000241474"/>
    </source>
</evidence>
<dbReference type="EMBL" id="KM982401">
    <property type="protein sequence ID" value="AKI78778.1"/>
    <property type="molecule type" value="Genomic_DNA"/>
</dbReference>
<reference evidence="1 2" key="1">
    <citation type="submission" date="2014-10" db="EMBL/GenBank/DDBJ databases">
        <title>Pan-genome analysis of Brazilian lineage A amoebal mimiviruses.</title>
        <authorList>
            <person name="Assis F.L."/>
            <person name="Abrahao J.S."/>
            <person name="Kroon E.G."/>
            <person name="Dornas F.P."/>
            <person name="Andrade K.R."/>
            <person name="Borato P.V.M."/>
            <person name="Pilotto M.R."/>
            <person name="Benamar S."/>
            <person name="LaScola B."/>
            <person name="Colson P."/>
        </authorList>
    </citation>
    <scope>NUCLEOTIDE SEQUENCE [LARGE SCALE GENOMIC DNA]</scope>
    <source>
        <strain evidence="1 2">Oyster</strain>
    </source>
</reference>
<name>A0A0G2XZM2_MIMIV</name>
<accession>A0A0G2XZM2</accession>